<dbReference type="Proteomes" id="UP001562425">
    <property type="component" value="Unassembled WGS sequence"/>
</dbReference>
<protein>
    <recommendedName>
        <fullName evidence="3">Transposase DDE domain-containing protein</fullName>
    </recommendedName>
</protein>
<dbReference type="AlphaFoldDB" id="A0ABD1D7C4"/>
<evidence type="ECO:0000313" key="2">
    <source>
        <dbReference type="Proteomes" id="UP001562425"/>
    </source>
</evidence>
<keyword evidence="2" id="KW-1185">Reference proteome</keyword>
<name>A0ABD1D7C4_CULPP</name>
<comment type="caution">
    <text evidence="1">The sequence shown here is derived from an EMBL/GenBank/DDBJ whole genome shotgun (WGS) entry which is preliminary data.</text>
</comment>
<evidence type="ECO:0000313" key="1">
    <source>
        <dbReference type="EMBL" id="KAL1395477.1"/>
    </source>
</evidence>
<accession>A0ABD1D7C4</accession>
<gene>
    <name evidence="1" type="ORF">pipiens_011218</name>
</gene>
<sequence>MRRGKELGKKSAKRRLLFEEIPRTSPNRRHDGVKRSFKVFLKIVIRNVVSCIEHAKRMAIMAMNIVNVLKRKLGRAQVGLTAGCLRAESLTNFLMGESYLGGRQLQYICCNHN</sequence>
<evidence type="ECO:0008006" key="3">
    <source>
        <dbReference type="Google" id="ProtNLM"/>
    </source>
</evidence>
<dbReference type="Gene3D" id="1.10.20.10">
    <property type="entry name" value="Histone, subunit A"/>
    <property type="match status" value="1"/>
</dbReference>
<dbReference type="InterPro" id="IPR009072">
    <property type="entry name" value="Histone-fold"/>
</dbReference>
<organism evidence="1 2">
    <name type="scientific">Culex pipiens pipiens</name>
    <name type="common">Northern house mosquito</name>
    <dbReference type="NCBI Taxonomy" id="38569"/>
    <lineage>
        <taxon>Eukaryota</taxon>
        <taxon>Metazoa</taxon>
        <taxon>Ecdysozoa</taxon>
        <taxon>Arthropoda</taxon>
        <taxon>Hexapoda</taxon>
        <taxon>Insecta</taxon>
        <taxon>Pterygota</taxon>
        <taxon>Neoptera</taxon>
        <taxon>Endopterygota</taxon>
        <taxon>Diptera</taxon>
        <taxon>Nematocera</taxon>
        <taxon>Culicoidea</taxon>
        <taxon>Culicidae</taxon>
        <taxon>Culicinae</taxon>
        <taxon>Culicini</taxon>
        <taxon>Culex</taxon>
        <taxon>Culex</taxon>
    </lineage>
</organism>
<dbReference type="EMBL" id="JBEHCU010007136">
    <property type="protein sequence ID" value="KAL1395477.1"/>
    <property type="molecule type" value="Genomic_DNA"/>
</dbReference>
<proteinExistence type="predicted"/>
<reference evidence="1 2" key="1">
    <citation type="submission" date="2024-05" db="EMBL/GenBank/DDBJ databases">
        <title>Culex pipiens pipiens assembly and annotation.</title>
        <authorList>
            <person name="Alout H."/>
            <person name="Durand T."/>
        </authorList>
    </citation>
    <scope>NUCLEOTIDE SEQUENCE [LARGE SCALE GENOMIC DNA]</scope>
    <source>
        <strain evidence="1">HA-2024</strain>
        <tissue evidence="1">Whole body</tissue>
    </source>
</reference>